<reference evidence="1" key="2">
    <citation type="submission" date="2023-06" db="EMBL/GenBank/DDBJ databases">
        <authorList>
            <consortium name="Lawrence Berkeley National Laboratory"/>
            <person name="Haridas S."/>
            <person name="Hensen N."/>
            <person name="Bonometti L."/>
            <person name="Westerberg I."/>
            <person name="Brannstrom I.O."/>
            <person name="Guillou S."/>
            <person name="Cros-Aarteil S."/>
            <person name="Calhoun S."/>
            <person name="Kuo A."/>
            <person name="Mondo S."/>
            <person name="Pangilinan J."/>
            <person name="Riley R."/>
            <person name="Labutti K."/>
            <person name="Andreopoulos B."/>
            <person name="Lipzen A."/>
            <person name="Chen C."/>
            <person name="Yanf M."/>
            <person name="Daum C."/>
            <person name="Ng V."/>
            <person name="Clum A."/>
            <person name="Steindorff A."/>
            <person name="Ohm R."/>
            <person name="Martin F."/>
            <person name="Silar P."/>
            <person name="Natvig D."/>
            <person name="Lalanne C."/>
            <person name="Gautier V."/>
            <person name="Ament-Velasquez S.L."/>
            <person name="Kruys A."/>
            <person name="Hutchinson M.I."/>
            <person name="Powell A.J."/>
            <person name="Barry K."/>
            <person name="Miller A.N."/>
            <person name="Grigoriev I.V."/>
            <person name="Debuchy R."/>
            <person name="Gladieux P."/>
            <person name="Thoren M.H."/>
            <person name="Johannesson H."/>
        </authorList>
    </citation>
    <scope>NUCLEOTIDE SEQUENCE</scope>
    <source>
        <strain evidence="1">CBS 314.62</strain>
    </source>
</reference>
<proteinExistence type="predicted"/>
<sequence>MNLNPRPGLAYVQSRITSPALTPETYRKWYEEVHIPDVLRACAPHITSAHRFLSPSPEKTTYPYLTLYPIRDTAWLRTADCSLFRVPLHHDLLPSADRFIFDVAAFDFRFYERIAGVGGGSNLKNKGVTRFVVVAQLDDMNAAGAEDGFEGRILEQSRASMLEGPGAATPFRSTLYKLDFVPPRPVKEGEEEAVVDTVPAPARYLVIHEFEEVSKEGVVREDALALEFSLLGVFGDPSGE</sequence>
<dbReference type="AlphaFoldDB" id="A0AAE0X0U8"/>
<keyword evidence="2" id="KW-1185">Reference proteome</keyword>
<protein>
    <recommendedName>
        <fullName evidence="3">EthD domain-containing protein</fullName>
    </recommendedName>
</protein>
<dbReference type="EMBL" id="JAULSO010000005">
    <property type="protein sequence ID" value="KAK3682199.1"/>
    <property type="molecule type" value="Genomic_DNA"/>
</dbReference>
<gene>
    <name evidence="1" type="ORF">B0T22DRAFT_278861</name>
</gene>
<accession>A0AAE0X0U8</accession>
<evidence type="ECO:0008006" key="3">
    <source>
        <dbReference type="Google" id="ProtNLM"/>
    </source>
</evidence>
<organism evidence="1 2">
    <name type="scientific">Podospora appendiculata</name>
    <dbReference type="NCBI Taxonomy" id="314037"/>
    <lineage>
        <taxon>Eukaryota</taxon>
        <taxon>Fungi</taxon>
        <taxon>Dikarya</taxon>
        <taxon>Ascomycota</taxon>
        <taxon>Pezizomycotina</taxon>
        <taxon>Sordariomycetes</taxon>
        <taxon>Sordariomycetidae</taxon>
        <taxon>Sordariales</taxon>
        <taxon>Podosporaceae</taxon>
        <taxon>Podospora</taxon>
    </lineage>
</organism>
<name>A0AAE0X0U8_9PEZI</name>
<dbReference type="Proteomes" id="UP001270362">
    <property type="component" value="Unassembled WGS sequence"/>
</dbReference>
<comment type="caution">
    <text evidence="1">The sequence shown here is derived from an EMBL/GenBank/DDBJ whole genome shotgun (WGS) entry which is preliminary data.</text>
</comment>
<reference evidence="1" key="1">
    <citation type="journal article" date="2023" name="Mol. Phylogenet. Evol.">
        <title>Genome-scale phylogeny and comparative genomics of the fungal order Sordariales.</title>
        <authorList>
            <person name="Hensen N."/>
            <person name="Bonometti L."/>
            <person name="Westerberg I."/>
            <person name="Brannstrom I.O."/>
            <person name="Guillou S."/>
            <person name="Cros-Aarteil S."/>
            <person name="Calhoun S."/>
            <person name="Haridas S."/>
            <person name="Kuo A."/>
            <person name="Mondo S."/>
            <person name="Pangilinan J."/>
            <person name="Riley R."/>
            <person name="LaButti K."/>
            <person name="Andreopoulos B."/>
            <person name="Lipzen A."/>
            <person name="Chen C."/>
            <person name="Yan M."/>
            <person name="Daum C."/>
            <person name="Ng V."/>
            <person name="Clum A."/>
            <person name="Steindorff A."/>
            <person name="Ohm R.A."/>
            <person name="Martin F."/>
            <person name="Silar P."/>
            <person name="Natvig D.O."/>
            <person name="Lalanne C."/>
            <person name="Gautier V."/>
            <person name="Ament-Velasquez S.L."/>
            <person name="Kruys A."/>
            <person name="Hutchinson M.I."/>
            <person name="Powell A.J."/>
            <person name="Barry K."/>
            <person name="Miller A.N."/>
            <person name="Grigoriev I.V."/>
            <person name="Debuchy R."/>
            <person name="Gladieux P."/>
            <person name="Hiltunen Thoren M."/>
            <person name="Johannesson H."/>
        </authorList>
    </citation>
    <scope>NUCLEOTIDE SEQUENCE</scope>
    <source>
        <strain evidence="1">CBS 314.62</strain>
    </source>
</reference>
<evidence type="ECO:0000313" key="1">
    <source>
        <dbReference type="EMBL" id="KAK3682199.1"/>
    </source>
</evidence>
<evidence type="ECO:0000313" key="2">
    <source>
        <dbReference type="Proteomes" id="UP001270362"/>
    </source>
</evidence>